<gene>
    <name evidence="10" type="ORF">S12H4_10831</name>
</gene>
<dbReference type="InterPro" id="IPR025669">
    <property type="entry name" value="AAA_dom"/>
</dbReference>
<comment type="similarity">
    <text evidence="1">Belongs to the CpsD/CapB family.</text>
</comment>
<evidence type="ECO:0000313" key="10">
    <source>
        <dbReference type="EMBL" id="GAI65974.1"/>
    </source>
</evidence>
<evidence type="ECO:0000256" key="7">
    <source>
        <dbReference type="ARBA" id="ARBA00023137"/>
    </source>
</evidence>
<keyword evidence="6" id="KW-0067">ATP-binding</keyword>
<reference evidence="10" key="1">
    <citation type="journal article" date="2014" name="Front. Microbiol.">
        <title>High frequency of phylogenetically diverse reductive dehalogenase-homologous genes in deep subseafloor sedimentary metagenomes.</title>
        <authorList>
            <person name="Kawai M."/>
            <person name="Futagami T."/>
            <person name="Toyoda A."/>
            <person name="Takaki Y."/>
            <person name="Nishi S."/>
            <person name="Hori S."/>
            <person name="Arai W."/>
            <person name="Tsubouchi T."/>
            <person name="Morono Y."/>
            <person name="Uchiyama I."/>
            <person name="Ito T."/>
            <person name="Fujiyama A."/>
            <person name="Inagaki F."/>
            <person name="Takami H."/>
        </authorList>
    </citation>
    <scope>NUCLEOTIDE SEQUENCE</scope>
    <source>
        <strain evidence="10">Expedition CK06-06</strain>
    </source>
</reference>
<dbReference type="InterPro" id="IPR005702">
    <property type="entry name" value="Wzc-like_C"/>
</dbReference>
<evidence type="ECO:0000256" key="1">
    <source>
        <dbReference type="ARBA" id="ARBA00007316"/>
    </source>
</evidence>
<evidence type="ECO:0000256" key="6">
    <source>
        <dbReference type="ARBA" id="ARBA00022840"/>
    </source>
</evidence>
<dbReference type="NCBIfam" id="TIGR01007">
    <property type="entry name" value="eps_fam"/>
    <property type="match status" value="1"/>
</dbReference>
<keyword evidence="4" id="KW-0547">Nucleotide-binding</keyword>
<accession>X1SDZ3</accession>
<evidence type="ECO:0000256" key="2">
    <source>
        <dbReference type="ARBA" id="ARBA00011903"/>
    </source>
</evidence>
<dbReference type="AlphaFoldDB" id="X1SDZ3"/>
<proteinExistence type="inferred from homology"/>
<evidence type="ECO:0000256" key="8">
    <source>
        <dbReference type="ARBA" id="ARBA00051245"/>
    </source>
</evidence>
<evidence type="ECO:0000256" key="3">
    <source>
        <dbReference type="ARBA" id="ARBA00022679"/>
    </source>
</evidence>
<dbReference type="PANTHER" id="PTHR32309">
    <property type="entry name" value="TYROSINE-PROTEIN KINASE"/>
    <property type="match status" value="1"/>
</dbReference>
<protein>
    <recommendedName>
        <fullName evidence="2">non-specific protein-tyrosine kinase</fullName>
        <ecNumber evidence="2">2.7.10.2</ecNumber>
    </recommendedName>
</protein>
<keyword evidence="3" id="KW-0808">Transferase</keyword>
<dbReference type="FunFam" id="3.40.50.300:FF:000527">
    <property type="entry name" value="Tyrosine-protein kinase etk"/>
    <property type="match status" value="1"/>
</dbReference>
<dbReference type="InterPro" id="IPR050445">
    <property type="entry name" value="Bact_polysacc_biosynth/exp"/>
</dbReference>
<keyword evidence="5" id="KW-0418">Kinase</keyword>
<dbReference type="SUPFAM" id="SSF52540">
    <property type="entry name" value="P-loop containing nucleoside triphosphate hydrolases"/>
    <property type="match status" value="1"/>
</dbReference>
<dbReference type="EC" id="2.7.10.2" evidence="2"/>
<evidence type="ECO:0000259" key="9">
    <source>
        <dbReference type="Pfam" id="PF13614"/>
    </source>
</evidence>
<dbReference type="InterPro" id="IPR027417">
    <property type="entry name" value="P-loop_NTPase"/>
</dbReference>
<dbReference type="CDD" id="cd05387">
    <property type="entry name" value="BY-kinase"/>
    <property type="match status" value="1"/>
</dbReference>
<comment type="caution">
    <text evidence="10">The sequence shown here is derived from an EMBL/GenBank/DDBJ whole genome shotgun (WGS) entry which is preliminary data.</text>
</comment>
<dbReference type="GO" id="GO:0005886">
    <property type="term" value="C:plasma membrane"/>
    <property type="evidence" value="ECO:0007669"/>
    <property type="project" value="TreeGrafter"/>
</dbReference>
<keyword evidence="7" id="KW-0829">Tyrosine-protein kinase</keyword>
<dbReference type="GO" id="GO:0004715">
    <property type="term" value="F:non-membrane spanning protein tyrosine kinase activity"/>
    <property type="evidence" value="ECO:0007669"/>
    <property type="project" value="UniProtKB-EC"/>
</dbReference>
<dbReference type="GO" id="GO:0005524">
    <property type="term" value="F:ATP binding"/>
    <property type="evidence" value="ECO:0007669"/>
    <property type="project" value="UniProtKB-KW"/>
</dbReference>
<feature type="non-terminal residue" evidence="10">
    <location>
        <position position="270"/>
    </location>
</feature>
<dbReference type="GO" id="GO:0042802">
    <property type="term" value="F:identical protein binding"/>
    <property type="evidence" value="ECO:0007669"/>
    <property type="project" value="UniProtKB-ARBA"/>
</dbReference>
<dbReference type="Pfam" id="PF13614">
    <property type="entry name" value="AAA_31"/>
    <property type="match status" value="1"/>
</dbReference>
<feature type="domain" description="AAA" evidence="9">
    <location>
        <begin position="91"/>
        <end position="220"/>
    </location>
</feature>
<sequence>LVFLIEYLDTSLRTIEDVEKYLPWPVLGIIPRFEQAFEGKIPHSDIQPVVRKHPKSVPAEAYRTLKTNIQLADLDRPPRSIAITSAVPLEGKSTTAVNLAVALAQKGSKVLLVDADLRKSVIHKILHLDNSTGLVDLITNHAKPEAAIKEFHSVDNLWVLTSGSVPSDSSELLGSTQMRSLVEQLTKEYNYVVFDTPPLMSVSDTAVLASQVDGVLMIIRPGKLRREMARRTKELLNRVGTPVLGCVLNGVEPRDSSYYYYYHSYAGAEG</sequence>
<dbReference type="EMBL" id="BARW01004722">
    <property type="protein sequence ID" value="GAI65974.1"/>
    <property type="molecule type" value="Genomic_DNA"/>
</dbReference>
<evidence type="ECO:0000256" key="5">
    <source>
        <dbReference type="ARBA" id="ARBA00022777"/>
    </source>
</evidence>
<dbReference type="Gene3D" id="3.40.50.300">
    <property type="entry name" value="P-loop containing nucleotide triphosphate hydrolases"/>
    <property type="match status" value="1"/>
</dbReference>
<dbReference type="PANTHER" id="PTHR32309:SF13">
    <property type="entry name" value="FERRIC ENTEROBACTIN TRANSPORT PROTEIN FEPE"/>
    <property type="match status" value="1"/>
</dbReference>
<organism evidence="10">
    <name type="scientific">marine sediment metagenome</name>
    <dbReference type="NCBI Taxonomy" id="412755"/>
    <lineage>
        <taxon>unclassified sequences</taxon>
        <taxon>metagenomes</taxon>
        <taxon>ecological metagenomes</taxon>
    </lineage>
</organism>
<comment type="catalytic activity">
    <reaction evidence="8">
        <text>L-tyrosyl-[protein] + ATP = O-phospho-L-tyrosyl-[protein] + ADP + H(+)</text>
        <dbReference type="Rhea" id="RHEA:10596"/>
        <dbReference type="Rhea" id="RHEA-COMP:10136"/>
        <dbReference type="Rhea" id="RHEA-COMP:20101"/>
        <dbReference type="ChEBI" id="CHEBI:15378"/>
        <dbReference type="ChEBI" id="CHEBI:30616"/>
        <dbReference type="ChEBI" id="CHEBI:46858"/>
        <dbReference type="ChEBI" id="CHEBI:61978"/>
        <dbReference type="ChEBI" id="CHEBI:456216"/>
        <dbReference type="EC" id="2.7.10.2"/>
    </reaction>
</comment>
<name>X1SDZ3_9ZZZZ</name>
<evidence type="ECO:0000256" key="4">
    <source>
        <dbReference type="ARBA" id="ARBA00022741"/>
    </source>
</evidence>
<feature type="non-terminal residue" evidence="10">
    <location>
        <position position="1"/>
    </location>
</feature>